<dbReference type="InterPro" id="IPR036709">
    <property type="entry name" value="Autotransporte_beta_dom_sf"/>
</dbReference>
<comment type="caution">
    <text evidence="3">The sequence shown here is derived from an EMBL/GenBank/DDBJ whole genome shotgun (WGS) entry which is preliminary data.</text>
</comment>
<gene>
    <name evidence="3" type="ORF">ACFO0J_02935</name>
</gene>
<feature type="signal peptide" evidence="1">
    <location>
        <begin position="1"/>
        <end position="25"/>
    </location>
</feature>
<name>A0ABV8RUL7_9BURK</name>
<evidence type="ECO:0000313" key="3">
    <source>
        <dbReference type="EMBL" id="MFC4296994.1"/>
    </source>
</evidence>
<proteinExistence type="predicted"/>
<evidence type="ECO:0000256" key="1">
    <source>
        <dbReference type="SAM" id="SignalP"/>
    </source>
</evidence>
<dbReference type="Proteomes" id="UP001595756">
    <property type="component" value="Unassembled WGS sequence"/>
</dbReference>
<feature type="domain" description="Autotransporter" evidence="2">
    <location>
        <begin position="550"/>
        <end position="827"/>
    </location>
</feature>
<evidence type="ECO:0000259" key="2">
    <source>
        <dbReference type="PROSITE" id="PS51208"/>
    </source>
</evidence>
<keyword evidence="4" id="KW-1185">Reference proteome</keyword>
<evidence type="ECO:0000313" key="4">
    <source>
        <dbReference type="Proteomes" id="UP001595756"/>
    </source>
</evidence>
<dbReference type="EMBL" id="JBHSDY010000002">
    <property type="protein sequence ID" value="MFC4296994.1"/>
    <property type="molecule type" value="Genomic_DNA"/>
</dbReference>
<dbReference type="InterPro" id="IPR005546">
    <property type="entry name" value="Autotransporte_beta"/>
</dbReference>
<organism evidence="3 4">
    <name type="scientific">Castellaniella hirudinis</name>
    <dbReference type="NCBI Taxonomy" id="1144617"/>
    <lineage>
        <taxon>Bacteria</taxon>
        <taxon>Pseudomonadati</taxon>
        <taxon>Pseudomonadota</taxon>
        <taxon>Betaproteobacteria</taxon>
        <taxon>Burkholderiales</taxon>
        <taxon>Alcaligenaceae</taxon>
        <taxon>Castellaniella</taxon>
    </lineage>
</organism>
<keyword evidence="1" id="KW-0732">Signal</keyword>
<reference evidence="4" key="1">
    <citation type="journal article" date="2019" name="Int. J. Syst. Evol. Microbiol.">
        <title>The Global Catalogue of Microorganisms (GCM) 10K type strain sequencing project: providing services to taxonomists for standard genome sequencing and annotation.</title>
        <authorList>
            <consortium name="The Broad Institute Genomics Platform"/>
            <consortium name="The Broad Institute Genome Sequencing Center for Infectious Disease"/>
            <person name="Wu L."/>
            <person name="Ma J."/>
        </authorList>
    </citation>
    <scope>NUCLEOTIDE SEQUENCE [LARGE SCALE GENOMIC DNA]</scope>
    <source>
        <strain evidence="4">CGMCC 1.19029</strain>
    </source>
</reference>
<protein>
    <submittedName>
        <fullName evidence="3">Autotransporter domain-containing protein</fullName>
    </submittedName>
</protein>
<dbReference type="Gene3D" id="2.40.128.130">
    <property type="entry name" value="Autotransporter beta-domain"/>
    <property type="match status" value="1"/>
</dbReference>
<feature type="chain" id="PRO_5045416848" evidence="1">
    <location>
        <begin position="26"/>
        <end position="827"/>
    </location>
</feature>
<dbReference type="RefSeq" id="WP_376811561.1">
    <property type="nucleotide sequence ID" value="NZ_JBHSDY010000002.1"/>
</dbReference>
<sequence>MKPIRVRSCAMTLACLAVFSSPVWAANSGGSTGTACGADYIGVCATTGDASGGRVFIDTDPGVLYVRGGYSLQGNAFNNQVTINGSGIPSPFYVHGGYSAHGSVSGNTLLVTDSPGLKATLAGGYTDASVNGHAVDNRIILSGNSTISAIYIRGGYAQNGDAIGNLISILDDAQVINDSPLYGGHAPAGKANGNIVSIQDRAQINGRIYGGYSKGDASGNRLIFNGNSNTTLPDPGGFGGYSDAGNANGNTVLVSDNARTLGSLTGGRAGGNGDANGNTILITGHATVDSDLTGGSAAMNGNAIGNHIILSGNSVFVAGNLITAGSALTGDAIGNTVSILDKAQIATGKVYAGQSQHGTVQGNRIILAGTPILNNVELFGGYSLVADPSVVIRDNTLEVRSAGLTAKSVAAFDTYQFLLPKGVSAAAPMLTIGGGAVTDLGGARTLIDVASDAGVLATGTQATLLSNAAGLNSTTYSLAPTRVVGHQGFALDYQFDVVNDGKNLTATVQNVSASEASKAPVEGRASMLALANQGGDLAAGLGMNRARSVAATGDWTAFGAVAGGHSRYESGSHVTVDGVSLMVGVARRFAPGAGSLTVGPFIEAGYGSHDSHNDFSGQSVRGSGNSHYVGAGVLAHYDFDRATPDLGAYAEASLRAGRLDSDWRSNDLKGANGQSASYDSQAAYVGAHLGAGYRLPIGERSSADLYAQYFWSHLDSDSADIAGAPYDFKAVDSSRTRLGARFLHAYSDQTRVWAGAAWEHEFDGVARATVYGLDTPSPSLKGDTGVFELGLTLTPSSRQALSIDIGLQAYVGRREGFGGAAAVKYAF</sequence>
<dbReference type="SUPFAM" id="SSF103515">
    <property type="entry name" value="Autotransporter"/>
    <property type="match status" value="1"/>
</dbReference>
<dbReference type="PROSITE" id="PS51208">
    <property type="entry name" value="AUTOTRANSPORTER"/>
    <property type="match status" value="1"/>
</dbReference>
<dbReference type="Pfam" id="PF03797">
    <property type="entry name" value="Autotransporter"/>
    <property type="match status" value="1"/>
</dbReference>
<accession>A0ABV8RUL7</accession>
<dbReference type="SMART" id="SM00869">
    <property type="entry name" value="Autotransporter"/>
    <property type="match status" value="1"/>
</dbReference>